<dbReference type="OMA" id="PFMPFRG"/>
<dbReference type="GO" id="GO:0006629">
    <property type="term" value="P:lipid metabolic process"/>
    <property type="evidence" value="ECO:0007669"/>
    <property type="project" value="UniProtKB-KW"/>
</dbReference>
<dbReference type="Pfam" id="PF03982">
    <property type="entry name" value="DAGAT"/>
    <property type="match status" value="1"/>
</dbReference>
<feature type="compositionally biased region" description="Low complexity" evidence="11">
    <location>
        <begin position="1"/>
        <end position="20"/>
    </location>
</feature>
<feature type="transmembrane region" description="Helical" evidence="12">
    <location>
        <begin position="133"/>
        <end position="157"/>
    </location>
</feature>
<keyword evidence="14" id="KW-1185">Reference proteome</keyword>
<feature type="transmembrane region" description="Helical" evidence="12">
    <location>
        <begin position="727"/>
        <end position="751"/>
    </location>
</feature>
<feature type="transmembrane region" description="Helical" evidence="12">
    <location>
        <begin position="178"/>
        <end position="203"/>
    </location>
</feature>
<feature type="region of interest" description="Disordered" evidence="11">
    <location>
        <begin position="1152"/>
        <end position="1175"/>
    </location>
</feature>
<evidence type="ECO:0000256" key="12">
    <source>
        <dbReference type="SAM" id="Phobius"/>
    </source>
</evidence>
<dbReference type="VEuPathDB" id="TriTrypDB:Lsey_0137_0190"/>
<keyword evidence="9 12" id="KW-0472">Membrane</keyword>
<organism evidence="13 14">
    <name type="scientific">Leptomonas seymouri</name>
    <dbReference type="NCBI Taxonomy" id="5684"/>
    <lineage>
        <taxon>Eukaryota</taxon>
        <taxon>Discoba</taxon>
        <taxon>Euglenozoa</taxon>
        <taxon>Kinetoplastea</taxon>
        <taxon>Metakinetoplastina</taxon>
        <taxon>Trypanosomatida</taxon>
        <taxon>Trypanosomatidae</taxon>
        <taxon>Leishmaniinae</taxon>
        <taxon>Leptomonas</taxon>
    </lineage>
</organism>
<evidence type="ECO:0000256" key="10">
    <source>
        <dbReference type="ARBA" id="ARBA00023315"/>
    </source>
</evidence>
<comment type="subcellular location">
    <subcellularLocation>
        <location evidence="1">Endoplasmic reticulum membrane</location>
        <topology evidence="1">Multi-pass membrane protein</topology>
    </subcellularLocation>
</comment>
<feature type="transmembrane region" description="Helical" evidence="12">
    <location>
        <begin position="105"/>
        <end position="127"/>
    </location>
</feature>
<feature type="transmembrane region" description="Helical" evidence="12">
    <location>
        <begin position="422"/>
        <end position="445"/>
    </location>
</feature>
<dbReference type="GO" id="GO:0008374">
    <property type="term" value="F:O-acyltransferase activity"/>
    <property type="evidence" value="ECO:0007669"/>
    <property type="project" value="InterPro"/>
</dbReference>
<sequence length="1662" mass="182382">MSDQANSKVAAEKAAAASAADMSVPSPPLARAPSGVDRHATPLLARAVPSSFGNSFSRDGSFLLAAHARMASQGFQRETSAVNNCGFENENFFCFELPEFSTISLLTAWGVDCIAGLFCLLLCDLYVNETSEFPLTFFLTLGAQLNLLAGVFVYLLGRKKFGANAYRFYQPFVGGVRFVTLQFFGVASVASSLLFCAGFGLLYNPKEPHAHGFLSTVATLALFGNILILVSLRSFVHYSKRADSSVTDGESSQAGASRSGAAVLAESNFNSMLRFLCRRPNAESALEAAVLVAQNLLSCVAISFPQLQAIVFVFNFAITIACGALSIFVSYRKDKGYTGLRLFLPHAWDTVILWATRLLYMLALFANALLIEVSGEAVQSSTVLAVQGLNGVSCIALLLFMRTLHYETPIEATTLPSGVLELGGVVTVASVFFLACVNVGIFLYAQNFPSELDAVIEGTSWTYRGVLIFVSETVQFVSLLPTPLVYMAGVIMHGDRFRTLTPQREAATFPVLVVQGMSYLLYIAAVINFVLYLTSKIVTLAVLESNFSVLSVICMTASVRIYTSVVLHQRPFSVWGKKERTTEIEQEGRVNVERAEACKDPEAVASDTDATPEQATVFKLASVLPPRKKEAPAAGADAEKPKEEFATISYIMNGELTISYLLCLTNIMLRLIVDVSLHRIWGDVELPYYRLMTAGNLCFFACVPLAHYSAKDKGIRVFHPFSGSGSFVALQVLGWMIYAMFVIATVFSMILVMNSDRMPEELVTVMDRSNVFHTLFGVLELIPLVLITFSIVIETRYTLAAVVQQRLAKESFLEIRRILREEVQNKSEEEKAIAQVAFQTLMTAALHSLSLPTSYRMMRLYKEPAAERRARAKLAQTRNGNEEDDESTTDSTSDADECSDSSSWSEDSTRDLLTQQRRQEGARVIVILLSCASAAFFVIAAFTSRVIVLSLASAVVAMIVTTASCLGVHAGYGTIFYGDSSTYSPFMPFRGGSPFVVRQMAGWGCYAGAFLVTLISCVESAEVSATAMVIAAFLSVCSQVFILSSIPLFSDCRGEPPFLEVNGEGIVAVLTFSASIAFGRAYTSVTAFIKGDAGRIHYLEDGGSSRSTRVPFVLAVISLSLVVPCTLMALNRSKRQWQRVIRKANNIVKSGSEGAAGASGTRALSKRNRRAAPKGSTQRTMLAAGIANLLEVLVILLGTVAPVTVIIILYYFSTHYTPWLVQMVEGYTPVCFALTMLTLLLSVAPYLVDVGVPPFVITVRVTVVTWLLYALPIVSACILYLPCMLVPRYSTWFLCGVTSVLTLLGNFNQVRIMCKLAVYFSIGYISYRKYVFYQASSSILSWQLTTRMAGVHILDCLLLGFWLLYIPTYSGKPFHTGAQRSEGFTEFARNYLFADAQRYFNFSVIVDDPQVQMRDGTTQYLFSFHPHGVFPGTALFASLTGEWMRKVGLNAKRYVSTHVASIIFNVPIVRDFNLRVGSLSVSRRTLEASLRRGNSVLIVTGGQAEMLHTEVSNKKMTLITQHTGFVRLAIARKVPLVPLLSFAENNVLGLVQFPRIQRITLKILGFPFPMLPYGRFGLPVPFRTRLTMVVGTPVEIPEGADENNPEDVRQLSEAYFKALKELFYRRRAEAGYPDMELVLVNDKEEVAKRKAAAAAAKKAQGM</sequence>
<protein>
    <submittedName>
        <fullName evidence="13">Putative diacylglycerol acyltransferase</fullName>
    </submittedName>
</protein>
<keyword evidence="5 12" id="KW-0812">Transmembrane</keyword>
<feature type="region of interest" description="Disordered" evidence="11">
    <location>
        <begin position="1"/>
        <end position="35"/>
    </location>
</feature>
<feature type="transmembrane region" description="Helical" evidence="12">
    <location>
        <begin position="383"/>
        <end position="401"/>
    </location>
</feature>
<proteinExistence type="inferred from homology"/>
<evidence type="ECO:0000256" key="1">
    <source>
        <dbReference type="ARBA" id="ARBA00004477"/>
    </source>
</evidence>
<keyword evidence="8" id="KW-0443">Lipid metabolism</keyword>
<feature type="transmembrane region" description="Helical" evidence="12">
    <location>
        <begin position="310"/>
        <end position="331"/>
    </location>
</feature>
<evidence type="ECO:0000256" key="5">
    <source>
        <dbReference type="ARBA" id="ARBA00022692"/>
    </source>
</evidence>
<dbReference type="InterPro" id="IPR007130">
    <property type="entry name" value="DAGAT"/>
</dbReference>
<feature type="transmembrane region" description="Helical" evidence="12">
    <location>
        <begin position="658"/>
        <end position="681"/>
    </location>
</feature>
<feature type="transmembrane region" description="Helical" evidence="12">
    <location>
        <begin position="1348"/>
        <end position="1366"/>
    </location>
</feature>
<evidence type="ECO:0000256" key="6">
    <source>
        <dbReference type="ARBA" id="ARBA00022824"/>
    </source>
</evidence>
<feature type="transmembrane region" description="Helical" evidence="12">
    <location>
        <begin position="1110"/>
        <end position="1130"/>
    </location>
</feature>
<comment type="similarity">
    <text evidence="2">Belongs to the diacylglycerol acyltransferase family.</text>
</comment>
<dbReference type="OrthoDB" id="264532at2759"/>
<feature type="transmembrane region" description="Helical" evidence="12">
    <location>
        <begin position="948"/>
        <end position="975"/>
    </location>
</feature>
<feature type="transmembrane region" description="Helical" evidence="12">
    <location>
        <begin position="1227"/>
        <end position="1248"/>
    </location>
</feature>
<dbReference type="PANTHER" id="PTHR12317">
    <property type="entry name" value="DIACYLGLYCEROL O-ACYLTRANSFERASE"/>
    <property type="match status" value="1"/>
</dbReference>
<feature type="transmembrane region" description="Helical" evidence="12">
    <location>
        <begin position="465"/>
        <end position="488"/>
    </location>
</feature>
<feature type="region of interest" description="Disordered" evidence="11">
    <location>
        <begin position="871"/>
        <end position="912"/>
    </location>
</feature>
<evidence type="ECO:0000256" key="3">
    <source>
        <dbReference type="ARBA" id="ARBA00022516"/>
    </source>
</evidence>
<evidence type="ECO:0000313" key="14">
    <source>
        <dbReference type="Proteomes" id="UP000038009"/>
    </source>
</evidence>
<evidence type="ECO:0000256" key="11">
    <source>
        <dbReference type="SAM" id="MobiDB-lite"/>
    </source>
</evidence>
<evidence type="ECO:0000256" key="4">
    <source>
        <dbReference type="ARBA" id="ARBA00022679"/>
    </source>
</evidence>
<feature type="compositionally biased region" description="Acidic residues" evidence="11">
    <location>
        <begin position="882"/>
        <end position="899"/>
    </location>
</feature>
<accession>A0A0N1IK34</accession>
<dbReference type="EMBL" id="LJSK01000137">
    <property type="protein sequence ID" value="KPI86324.1"/>
    <property type="molecule type" value="Genomic_DNA"/>
</dbReference>
<keyword evidence="3" id="KW-0444">Lipid biosynthesis</keyword>
<gene>
    <name evidence="13" type="ORF">ABL78_4629</name>
</gene>
<keyword evidence="4 13" id="KW-0808">Transferase</keyword>
<comment type="caution">
    <text evidence="13">The sequence shown here is derived from an EMBL/GenBank/DDBJ whole genome shotgun (WGS) entry which is preliminary data.</text>
</comment>
<feature type="transmembrane region" description="Helical" evidence="12">
    <location>
        <begin position="771"/>
        <end position="793"/>
    </location>
</feature>
<feature type="transmembrane region" description="Helical" evidence="12">
    <location>
        <begin position="995"/>
        <end position="1015"/>
    </location>
</feature>
<evidence type="ECO:0000256" key="7">
    <source>
        <dbReference type="ARBA" id="ARBA00022989"/>
    </source>
</evidence>
<feature type="transmembrane region" description="Helical" evidence="12">
    <location>
        <begin position="1189"/>
        <end position="1212"/>
    </location>
</feature>
<feature type="transmembrane region" description="Helical" evidence="12">
    <location>
        <begin position="547"/>
        <end position="567"/>
    </location>
</feature>
<keyword evidence="10 13" id="KW-0012">Acyltransferase</keyword>
<feature type="transmembrane region" description="Helical" evidence="12">
    <location>
        <begin position="1255"/>
        <end position="1281"/>
    </location>
</feature>
<evidence type="ECO:0000256" key="9">
    <source>
        <dbReference type="ARBA" id="ARBA00023136"/>
    </source>
</evidence>
<feature type="transmembrane region" description="Helical" evidence="12">
    <location>
        <begin position="1027"/>
        <end position="1049"/>
    </location>
</feature>
<name>A0A0N1IK34_LEPSE</name>
<keyword evidence="7 12" id="KW-1133">Transmembrane helix</keyword>
<reference evidence="13 14" key="1">
    <citation type="journal article" date="2015" name="PLoS Pathog.">
        <title>Leptomonas seymouri: Adaptations to the Dixenous Life Cycle Analyzed by Genome Sequencing, Transcriptome Profiling and Co-infection with Leishmania donovani.</title>
        <authorList>
            <person name="Kraeva N."/>
            <person name="Butenko A."/>
            <person name="Hlavacova J."/>
            <person name="Kostygov A."/>
            <person name="Myskova J."/>
            <person name="Grybchuk D."/>
            <person name="Lestinova T."/>
            <person name="Votypka J."/>
            <person name="Volf P."/>
            <person name="Opperdoes F."/>
            <person name="Flegontov P."/>
            <person name="Lukes J."/>
            <person name="Yurchenko V."/>
        </authorList>
    </citation>
    <scope>NUCLEOTIDE SEQUENCE [LARGE SCALE GENOMIC DNA]</scope>
    <source>
        <strain evidence="13 14">ATCC 30220</strain>
    </source>
</reference>
<feature type="transmembrane region" description="Helical" evidence="12">
    <location>
        <begin position="924"/>
        <end position="942"/>
    </location>
</feature>
<evidence type="ECO:0000256" key="8">
    <source>
        <dbReference type="ARBA" id="ARBA00023098"/>
    </source>
</evidence>
<feature type="transmembrane region" description="Helical" evidence="12">
    <location>
        <begin position="209"/>
        <end position="232"/>
    </location>
</feature>
<evidence type="ECO:0000256" key="2">
    <source>
        <dbReference type="ARBA" id="ARBA00005420"/>
    </source>
</evidence>
<feature type="transmembrane region" description="Helical" evidence="12">
    <location>
        <begin position="1287"/>
        <end position="1304"/>
    </location>
</feature>
<dbReference type="GO" id="GO:0005789">
    <property type="term" value="C:endoplasmic reticulum membrane"/>
    <property type="evidence" value="ECO:0007669"/>
    <property type="project" value="UniProtKB-SubCell"/>
</dbReference>
<keyword evidence="6" id="KW-0256">Endoplasmic reticulum</keyword>
<dbReference type="CDD" id="cd07987">
    <property type="entry name" value="LPLAT_MGAT-like"/>
    <property type="match status" value="1"/>
</dbReference>
<dbReference type="Proteomes" id="UP000038009">
    <property type="component" value="Unassembled WGS sequence"/>
</dbReference>
<feature type="transmembrane region" description="Helical" evidence="12">
    <location>
        <begin position="509"/>
        <end position="535"/>
    </location>
</feature>
<feature type="transmembrane region" description="Helical" evidence="12">
    <location>
        <begin position="687"/>
        <end position="706"/>
    </location>
</feature>
<dbReference type="PANTHER" id="PTHR12317:SF34">
    <property type="entry name" value="ACYLTRANSFERASE"/>
    <property type="match status" value="1"/>
</dbReference>
<evidence type="ECO:0000313" key="13">
    <source>
        <dbReference type="EMBL" id="KPI86324.1"/>
    </source>
</evidence>
<feature type="transmembrane region" description="Helical" evidence="12">
    <location>
        <begin position="351"/>
        <end position="371"/>
    </location>
</feature>